<dbReference type="AlphaFoldDB" id="E9G9J1"/>
<gene>
    <name evidence="1" type="ORF">DAPPUDRAFT_239514</name>
</gene>
<reference evidence="1 2" key="1">
    <citation type="journal article" date="2011" name="Science">
        <title>The ecoresponsive genome of Daphnia pulex.</title>
        <authorList>
            <person name="Colbourne J.K."/>
            <person name="Pfrender M.E."/>
            <person name="Gilbert D."/>
            <person name="Thomas W.K."/>
            <person name="Tucker A."/>
            <person name="Oakley T.H."/>
            <person name="Tokishita S."/>
            <person name="Aerts A."/>
            <person name="Arnold G.J."/>
            <person name="Basu M.K."/>
            <person name="Bauer D.J."/>
            <person name="Caceres C.E."/>
            <person name="Carmel L."/>
            <person name="Casola C."/>
            <person name="Choi J.H."/>
            <person name="Detter J.C."/>
            <person name="Dong Q."/>
            <person name="Dusheyko S."/>
            <person name="Eads B.D."/>
            <person name="Frohlich T."/>
            <person name="Geiler-Samerotte K.A."/>
            <person name="Gerlach D."/>
            <person name="Hatcher P."/>
            <person name="Jogdeo S."/>
            <person name="Krijgsveld J."/>
            <person name="Kriventseva E.V."/>
            <person name="Kultz D."/>
            <person name="Laforsch C."/>
            <person name="Lindquist E."/>
            <person name="Lopez J."/>
            <person name="Manak J.R."/>
            <person name="Muller J."/>
            <person name="Pangilinan J."/>
            <person name="Patwardhan R.P."/>
            <person name="Pitluck S."/>
            <person name="Pritham E.J."/>
            <person name="Rechtsteiner A."/>
            <person name="Rho M."/>
            <person name="Rogozin I.B."/>
            <person name="Sakarya O."/>
            <person name="Salamov A."/>
            <person name="Schaack S."/>
            <person name="Shapiro H."/>
            <person name="Shiga Y."/>
            <person name="Skalitzky C."/>
            <person name="Smith Z."/>
            <person name="Souvorov A."/>
            <person name="Sung W."/>
            <person name="Tang Z."/>
            <person name="Tsuchiya D."/>
            <person name="Tu H."/>
            <person name="Vos H."/>
            <person name="Wang M."/>
            <person name="Wolf Y.I."/>
            <person name="Yamagata H."/>
            <person name="Yamada T."/>
            <person name="Ye Y."/>
            <person name="Shaw J.R."/>
            <person name="Andrews J."/>
            <person name="Crease T.J."/>
            <person name="Tang H."/>
            <person name="Lucas S.M."/>
            <person name="Robertson H.M."/>
            <person name="Bork P."/>
            <person name="Koonin E.V."/>
            <person name="Zdobnov E.M."/>
            <person name="Grigoriev I.V."/>
            <person name="Lynch M."/>
            <person name="Boore J.L."/>
        </authorList>
    </citation>
    <scope>NUCLEOTIDE SEQUENCE [LARGE SCALE GENOMIC DNA]</scope>
</reference>
<protein>
    <submittedName>
        <fullName evidence="1">Uncharacterized protein</fullName>
    </submittedName>
</protein>
<dbReference type="InParanoid" id="E9G9J1"/>
<evidence type="ECO:0000313" key="2">
    <source>
        <dbReference type="Proteomes" id="UP000000305"/>
    </source>
</evidence>
<dbReference type="Proteomes" id="UP000000305">
    <property type="component" value="Unassembled WGS sequence"/>
</dbReference>
<sequence>MVVPRDISEQRLDYVHWDMDGNQMFRYPMDIQEMGCATWVMSNTTPTTSCIALWMQRFRKRFKIVTHKRVHAVGECSNIGAETIIEKIHIAVNAKCNEAINEWELNISDTTEDYSSL</sequence>
<name>E9G9J1_DAPPU</name>
<evidence type="ECO:0000313" key="1">
    <source>
        <dbReference type="EMBL" id="EFX83575.1"/>
    </source>
</evidence>
<dbReference type="KEGG" id="dpx:DAPPUDRAFT_239514"/>
<accession>E9G9J1</accession>
<keyword evidence="2" id="KW-1185">Reference proteome</keyword>
<dbReference type="EMBL" id="GL732536">
    <property type="protein sequence ID" value="EFX83575.1"/>
    <property type="molecule type" value="Genomic_DNA"/>
</dbReference>
<dbReference type="HOGENOM" id="CLU_2087210_0_0_1"/>
<organism evidence="1 2">
    <name type="scientific">Daphnia pulex</name>
    <name type="common">Water flea</name>
    <dbReference type="NCBI Taxonomy" id="6669"/>
    <lineage>
        <taxon>Eukaryota</taxon>
        <taxon>Metazoa</taxon>
        <taxon>Ecdysozoa</taxon>
        <taxon>Arthropoda</taxon>
        <taxon>Crustacea</taxon>
        <taxon>Branchiopoda</taxon>
        <taxon>Diplostraca</taxon>
        <taxon>Cladocera</taxon>
        <taxon>Anomopoda</taxon>
        <taxon>Daphniidae</taxon>
        <taxon>Daphnia</taxon>
    </lineage>
</organism>
<proteinExistence type="predicted"/>